<feature type="compositionally biased region" description="Polar residues" evidence="1">
    <location>
        <begin position="564"/>
        <end position="575"/>
    </location>
</feature>
<feature type="region of interest" description="Disordered" evidence="1">
    <location>
        <begin position="387"/>
        <end position="450"/>
    </location>
</feature>
<dbReference type="AlphaFoldDB" id="A0AAV5R3N9"/>
<gene>
    <name evidence="2" type="ORF">DAPK24_027010</name>
</gene>
<feature type="region of interest" description="Disordered" evidence="1">
    <location>
        <begin position="332"/>
        <end position="352"/>
    </location>
</feature>
<feature type="region of interest" description="Disordered" evidence="1">
    <location>
        <begin position="53"/>
        <end position="78"/>
    </location>
</feature>
<feature type="compositionally biased region" description="Polar residues" evidence="1">
    <location>
        <begin position="773"/>
        <end position="789"/>
    </location>
</feature>
<organism evidence="2 3">
    <name type="scientific">Pichia kluyveri</name>
    <name type="common">Yeast</name>
    <dbReference type="NCBI Taxonomy" id="36015"/>
    <lineage>
        <taxon>Eukaryota</taxon>
        <taxon>Fungi</taxon>
        <taxon>Dikarya</taxon>
        <taxon>Ascomycota</taxon>
        <taxon>Saccharomycotina</taxon>
        <taxon>Pichiomycetes</taxon>
        <taxon>Pichiales</taxon>
        <taxon>Pichiaceae</taxon>
        <taxon>Pichia</taxon>
    </lineage>
</organism>
<feature type="compositionally biased region" description="Polar residues" evidence="1">
    <location>
        <begin position="416"/>
        <end position="425"/>
    </location>
</feature>
<feature type="compositionally biased region" description="Polar residues" evidence="1">
    <location>
        <begin position="518"/>
        <end position="536"/>
    </location>
</feature>
<evidence type="ECO:0000256" key="1">
    <source>
        <dbReference type="SAM" id="MobiDB-lite"/>
    </source>
</evidence>
<dbReference type="Proteomes" id="UP001378960">
    <property type="component" value="Unassembled WGS sequence"/>
</dbReference>
<feature type="region of interest" description="Disordered" evidence="1">
    <location>
        <begin position="1047"/>
        <end position="1070"/>
    </location>
</feature>
<feature type="compositionally biased region" description="Polar residues" evidence="1">
    <location>
        <begin position="694"/>
        <end position="705"/>
    </location>
</feature>
<feature type="compositionally biased region" description="Low complexity" evidence="1">
    <location>
        <begin position="857"/>
        <end position="888"/>
    </location>
</feature>
<feature type="compositionally biased region" description="Polar residues" evidence="1">
    <location>
        <begin position="734"/>
        <end position="749"/>
    </location>
</feature>
<feature type="compositionally biased region" description="Basic and acidic residues" evidence="1">
    <location>
        <begin position="338"/>
        <end position="352"/>
    </location>
</feature>
<feature type="compositionally biased region" description="Polar residues" evidence="1">
    <location>
        <begin position="544"/>
        <end position="557"/>
    </location>
</feature>
<feature type="compositionally biased region" description="Polar residues" evidence="1">
    <location>
        <begin position="438"/>
        <end position="450"/>
    </location>
</feature>
<evidence type="ECO:0000313" key="3">
    <source>
        <dbReference type="Proteomes" id="UP001378960"/>
    </source>
</evidence>
<feature type="compositionally biased region" description="Polar residues" evidence="1">
    <location>
        <begin position="59"/>
        <end position="68"/>
    </location>
</feature>
<feature type="compositionally biased region" description="Basic and acidic residues" evidence="1">
    <location>
        <begin position="387"/>
        <end position="398"/>
    </location>
</feature>
<feature type="region of interest" description="Disordered" evidence="1">
    <location>
        <begin position="855"/>
        <end position="911"/>
    </location>
</feature>
<evidence type="ECO:0000313" key="2">
    <source>
        <dbReference type="EMBL" id="GMM46126.1"/>
    </source>
</evidence>
<feature type="region of interest" description="Disordered" evidence="1">
    <location>
        <begin position="494"/>
        <end position="819"/>
    </location>
</feature>
<protein>
    <recommendedName>
        <fullName evidence="4">Nucleoporin NUP1</fullName>
    </recommendedName>
</protein>
<dbReference type="EMBL" id="BTGB01000003">
    <property type="protein sequence ID" value="GMM46126.1"/>
    <property type="molecule type" value="Genomic_DNA"/>
</dbReference>
<feature type="compositionally biased region" description="Basic and acidic residues" evidence="1">
    <location>
        <begin position="576"/>
        <end position="587"/>
    </location>
</feature>
<proteinExistence type="predicted"/>
<feature type="compositionally biased region" description="Polar residues" evidence="1">
    <location>
        <begin position="622"/>
        <end position="639"/>
    </location>
</feature>
<name>A0AAV5R3N9_PICKL</name>
<accession>A0AAV5R3N9</accession>
<sequence>MIVKRVRSQSFEDNEINNDNRSRSVVSKIAKIKDSIFSIFGQKNNQQNYPIQQQQQQQHVNRPSSLPKSSDVIPDRQSTPVVAPGDDFSFQYSNGPITARQLEAYYNTLKKENEFLSNSMNDSIANNSVIENNAESTNIVDDENSLNKSDKNGVANENDNAIVVFNNDENLNSNISSNSNLDDLMIIDDAEKLGLTPLFSQTDPLERANLVQLKKMMELEKYRRYRLSYIKKHTSHINNSSAKKVGKSVNDKLKYSKYNKKVDFKNLPADRRNKSGVFGISLLDTVPDDIDDVKVDEKVDDIIKPVDSNPVSKLRFNDNSKTATFELSSKTRSFIPKPETEKESPLKKDLPKEEIKIPTKTSISSNLTKIAEPAAIPSSGFKFEAAKPDVKKSEEEKPTSSFSFGLSKPTEPSAFKSDTTSTTPLFSFGKQKEETDKPATTTTSFSLGQSKSVPSKPLFGAKSSLIEEVVDADALNDPSMDVKSKALQPSGFKFGVSTDKPSSEPLTGTKLPALFGTTKPSDLTTNADTKPTTPSFSFGKIESTKPTSSFSFGNNATADKLTVPKTNLPSFGVSNTDKKESEKDDKVPTFGTNKESSSFSFGGFGSTDSAAKPQIAEKTEDTTMPTFNFGDNSKPSTTFKPAEAPKPTSFSFGNTTATETTTKSEEKKATPAFNFGIGSANSTKPEENKISGITFGQSATTNSTTKPEENKISGITFGQSTSTNSTTKPEETKSTPSFSFGNASTSSTAVKPVSFGFGSSSTPGATKPAESKPASNFNFGANTPVSSLNFGMKTDKPKDDADTIEPSAKRNNTAFGFGGAKSTATTTLPGFNNIANGATNGSTFNFASNKPSTTQINGALSANSNNANGGTPSSFNFGSGSNTSSTTNMFGQSKPLGSGSQPNNVPATSTTPGKMFSFNTTAFPPLAAAPNAGLSQSQSPVGTSGFNFGATNNNSNIANTGFGATSNGFGGMNNSNSNGNMFGGINTANNNMFGNNSNGNGMNNASTTFNFSGASMPNSQSTTRSGTPNINFSGQAIANVDPSTIFGQQQATPEQMLNRPRAVPRRRRQR</sequence>
<comment type="caution">
    <text evidence="2">The sequence shown here is derived from an EMBL/GenBank/DDBJ whole genome shotgun (WGS) entry which is preliminary data.</text>
</comment>
<evidence type="ECO:0008006" key="4">
    <source>
        <dbReference type="Google" id="ProtNLM"/>
    </source>
</evidence>
<keyword evidence="3" id="KW-1185">Reference proteome</keyword>
<feature type="compositionally biased region" description="Polar residues" evidence="1">
    <location>
        <begin position="898"/>
        <end position="911"/>
    </location>
</feature>
<feature type="compositionally biased region" description="Polar residues" evidence="1">
    <location>
        <begin position="716"/>
        <end position="727"/>
    </location>
</feature>
<reference evidence="2 3" key="1">
    <citation type="journal article" date="2023" name="Elife">
        <title>Identification of key yeast species and microbe-microbe interactions impacting larval growth of Drosophila in the wild.</title>
        <authorList>
            <person name="Mure A."/>
            <person name="Sugiura Y."/>
            <person name="Maeda R."/>
            <person name="Honda K."/>
            <person name="Sakurai N."/>
            <person name="Takahashi Y."/>
            <person name="Watada M."/>
            <person name="Katoh T."/>
            <person name="Gotoh A."/>
            <person name="Gotoh Y."/>
            <person name="Taniguchi I."/>
            <person name="Nakamura K."/>
            <person name="Hayashi T."/>
            <person name="Katayama T."/>
            <person name="Uemura T."/>
            <person name="Hattori Y."/>
        </authorList>
    </citation>
    <scope>NUCLEOTIDE SEQUENCE [LARGE SCALE GENOMIC DNA]</scope>
    <source>
        <strain evidence="2 3">PK-24</strain>
    </source>
</reference>